<proteinExistence type="predicted"/>
<dbReference type="AlphaFoldDB" id="A0A6A6NXL1"/>
<evidence type="ECO:0000256" key="1">
    <source>
        <dbReference type="SAM" id="MobiDB-lite"/>
    </source>
</evidence>
<reference evidence="2" key="1">
    <citation type="journal article" date="2020" name="Stud. Mycol.">
        <title>101 Dothideomycetes genomes: a test case for predicting lifestyles and emergence of pathogens.</title>
        <authorList>
            <person name="Haridas S."/>
            <person name="Albert R."/>
            <person name="Binder M."/>
            <person name="Bloem J."/>
            <person name="Labutti K."/>
            <person name="Salamov A."/>
            <person name="Andreopoulos B."/>
            <person name="Baker S."/>
            <person name="Barry K."/>
            <person name="Bills G."/>
            <person name="Bluhm B."/>
            <person name="Cannon C."/>
            <person name="Castanera R."/>
            <person name="Culley D."/>
            <person name="Daum C."/>
            <person name="Ezra D."/>
            <person name="Gonzalez J."/>
            <person name="Henrissat B."/>
            <person name="Kuo A."/>
            <person name="Liang C."/>
            <person name="Lipzen A."/>
            <person name="Lutzoni F."/>
            <person name="Magnuson J."/>
            <person name="Mondo S."/>
            <person name="Nolan M."/>
            <person name="Ohm R."/>
            <person name="Pangilinan J."/>
            <person name="Park H.-J."/>
            <person name="Ramirez L."/>
            <person name="Alfaro M."/>
            <person name="Sun H."/>
            <person name="Tritt A."/>
            <person name="Yoshinaga Y."/>
            <person name="Zwiers L.-H."/>
            <person name="Turgeon B."/>
            <person name="Goodwin S."/>
            <person name="Spatafora J."/>
            <person name="Crous P."/>
            <person name="Grigoriev I."/>
        </authorList>
    </citation>
    <scope>NUCLEOTIDE SEQUENCE</scope>
    <source>
        <strain evidence="2">ATCC 16933</strain>
    </source>
</reference>
<evidence type="ECO:0000313" key="2">
    <source>
        <dbReference type="EMBL" id="KAF2456449.1"/>
    </source>
</evidence>
<dbReference type="EMBL" id="MU001683">
    <property type="protein sequence ID" value="KAF2456449.1"/>
    <property type="molecule type" value="Genomic_DNA"/>
</dbReference>
<sequence length="51" mass="5998">MTPRHRPSHTLPHPQPGFSSLHHLLHDTLEHGSRRSSPPRMCIYLRMYPQC</sequence>
<name>A0A6A6NXL1_9PEZI</name>
<gene>
    <name evidence="2" type="ORF">BDY21DRAFT_347178</name>
</gene>
<feature type="compositionally biased region" description="Basic and acidic residues" evidence="1">
    <location>
        <begin position="24"/>
        <end position="33"/>
    </location>
</feature>
<dbReference type="Proteomes" id="UP000799766">
    <property type="component" value="Unassembled WGS sequence"/>
</dbReference>
<keyword evidence="3" id="KW-1185">Reference proteome</keyword>
<accession>A0A6A6NXL1</accession>
<feature type="region of interest" description="Disordered" evidence="1">
    <location>
        <begin position="1"/>
        <end position="37"/>
    </location>
</feature>
<protein>
    <submittedName>
        <fullName evidence="2">Uncharacterized protein</fullName>
    </submittedName>
</protein>
<evidence type="ECO:0000313" key="3">
    <source>
        <dbReference type="Proteomes" id="UP000799766"/>
    </source>
</evidence>
<organism evidence="2 3">
    <name type="scientific">Lineolata rhizophorae</name>
    <dbReference type="NCBI Taxonomy" id="578093"/>
    <lineage>
        <taxon>Eukaryota</taxon>
        <taxon>Fungi</taxon>
        <taxon>Dikarya</taxon>
        <taxon>Ascomycota</taxon>
        <taxon>Pezizomycotina</taxon>
        <taxon>Dothideomycetes</taxon>
        <taxon>Dothideomycetes incertae sedis</taxon>
        <taxon>Lineolatales</taxon>
        <taxon>Lineolataceae</taxon>
        <taxon>Lineolata</taxon>
    </lineage>
</organism>